<feature type="domain" description="Response regulatory" evidence="3">
    <location>
        <begin position="6"/>
        <end position="103"/>
    </location>
</feature>
<dbReference type="AlphaFoldDB" id="K9UM80"/>
<dbReference type="Pfam" id="PF00072">
    <property type="entry name" value="Response_reg"/>
    <property type="match status" value="1"/>
</dbReference>
<dbReference type="Gene3D" id="3.40.50.2300">
    <property type="match status" value="1"/>
</dbReference>
<dbReference type="GO" id="GO:0000160">
    <property type="term" value="P:phosphorelay signal transduction system"/>
    <property type="evidence" value="ECO:0007669"/>
    <property type="project" value="InterPro"/>
</dbReference>
<dbReference type="SMART" id="SM00448">
    <property type="entry name" value="REC"/>
    <property type="match status" value="1"/>
</dbReference>
<dbReference type="HOGENOM" id="CLU_000445_69_17_3"/>
<dbReference type="InterPro" id="IPR011006">
    <property type="entry name" value="CheY-like_superfamily"/>
</dbReference>
<dbReference type="PANTHER" id="PTHR44591:SF3">
    <property type="entry name" value="RESPONSE REGULATORY DOMAIN-CONTAINING PROTEIN"/>
    <property type="match status" value="1"/>
</dbReference>
<keyword evidence="1 2" id="KW-0597">Phosphoprotein</keyword>
<evidence type="ECO:0000313" key="5">
    <source>
        <dbReference type="Proteomes" id="UP000010366"/>
    </source>
</evidence>
<dbReference type="InterPro" id="IPR050595">
    <property type="entry name" value="Bact_response_regulator"/>
</dbReference>
<reference evidence="4 5" key="1">
    <citation type="submission" date="2012-05" db="EMBL/GenBank/DDBJ databases">
        <title>Finished chromosome of genome of Chamaesiphon sp. PCC 6605.</title>
        <authorList>
            <consortium name="US DOE Joint Genome Institute"/>
            <person name="Gugger M."/>
            <person name="Coursin T."/>
            <person name="Rippka R."/>
            <person name="Tandeau De Marsac N."/>
            <person name="Huntemann M."/>
            <person name="Wei C.-L."/>
            <person name="Han J."/>
            <person name="Detter J.C."/>
            <person name="Han C."/>
            <person name="Tapia R."/>
            <person name="Chen A."/>
            <person name="Kyrpides N."/>
            <person name="Mavromatis K."/>
            <person name="Markowitz V."/>
            <person name="Szeto E."/>
            <person name="Ivanova N."/>
            <person name="Pagani I."/>
            <person name="Pati A."/>
            <person name="Goodwin L."/>
            <person name="Nordberg H.P."/>
            <person name="Cantor M.N."/>
            <person name="Hua S.X."/>
            <person name="Woyke T."/>
            <person name="Kerfeld C.A."/>
        </authorList>
    </citation>
    <scope>NUCLEOTIDE SEQUENCE [LARGE SCALE GENOMIC DNA]</scope>
    <source>
        <strain evidence="5">ATCC 27169 / PCC 6605</strain>
    </source>
</reference>
<dbReference type="PANTHER" id="PTHR44591">
    <property type="entry name" value="STRESS RESPONSE REGULATOR PROTEIN 1"/>
    <property type="match status" value="1"/>
</dbReference>
<dbReference type="SUPFAM" id="SSF52172">
    <property type="entry name" value="CheY-like"/>
    <property type="match status" value="1"/>
</dbReference>
<feature type="modified residue" description="4-aspartylphosphate" evidence="2">
    <location>
        <position position="55"/>
    </location>
</feature>
<evidence type="ECO:0000256" key="2">
    <source>
        <dbReference type="PROSITE-ProRule" id="PRU00169"/>
    </source>
</evidence>
<dbReference type="RefSeq" id="WP_015161381.1">
    <property type="nucleotide sequence ID" value="NC_019697.1"/>
</dbReference>
<evidence type="ECO:0000259" key="3">
    <source>
        <dbReference type="PROSITE" id="PS50110"/>
    </source>
</evidence>
<dbReference type="KEGG" id="cmp:Cha6605_4338"/>
<dbReference type="eggNOG" id="COG3706">
    <property type="taxonomic scope" value="Bacteria"/>
</dbReference>
<dbReference type="OrthoDB" id="427175at2"/>
<dbReference type="PROSITE" id="PS50110">
    <property type="entry name" value="RESPONSE_REGULATORY"/>
    <property type="match status" value="1"/>
</dbReference>
<name>K9UM80_CHAP6</name>
<sequence>MTERPSILTIDDEPNNFDVIQTLLGTQNYTFHYASSGQRALDRLDRVQPDLILLDVMMPGLNGIEVCHQVRNLPNWQAIPIVLMTAISDKAELAKCLSTGAHS</sequence>
<dbReference type="EMBL" id="CP003600">
    <property type="protein sequence ID" value="AFY95274.1"/>
    <property type="molecule type" value="Genomic_DNA"/>
</dbReference>
<evidence type="ECO:0000313" key="4">
    <source>
        <dbReference type="EMBL" id="AFY95274.1"/>
    </source>
</evidence>
<organism evidence="4 5">
    <name type="scientific">Chamaesiphon minutus (strain ATCC 27169 / PCC 6605)</name>
    <dbReference type="NCBI Taxonomy" id="1173020"/>
    <lineage>
        <taxon>Bacteria</taxon>
        <taxon>Bacillati</taxon>
        <taxon>Cyanobacteriota</taxon>
        <taxon>Cyanophyceae</taxon>
        <taxon>Gomontiellales</taxon>
        <taxon>Chamaesiphonaceae</taxon>
        <taxon>Chamaesiphon</taxon>
    </lineage>
</organism>
<accession>K9UM80</accession>
<dbReference type="InterPro" id="IPR001789">
    <property type="entry name" value="Sig_transdc_resp-reg_receiver"/>
</dbReference>
<protein>
    <submittedName>
        <fullName evidence="4">Response regulator containing a CheY-like receiver domain and a GGDEF domain</fullName>
    </submittedName>
</protein>
<dbReference type="Proteomes" id="UP000010366">
    <property type="component" value="Chromosome"/>
</dbReference>
<evidence type="ECO:0000256" key="1">
    <source>
        <dbReference type="ARBA" id="ARBA00022553"/>
    </source>
</evidence>
<gene>
    <name evidence="4" type="ORF">Cha6605_4338</name>
</gene>
<keyword evidence="5" id="KW-1185">Reference proteome</keyword>
<dbReference type="STRING" id="1173020.Cha6605_4338"/>
<proteinExistence type="predicted"/>